<gene>
    <name evidence="1" type="ORF">PIB30_067716</name>
</gene>
<organism evidence="1 2">
    <name type="scientific">Stylosanthes scabra</name>
    <dbReference type="NCBI Taxonomy" id="79078"/>
    <lineage>
        <taxon>Eukaryota</taxon>
        <taxon>Viridiplantae</taxon>
        <taxon>Streptophyta</taxon>
        <taxon>Embryophyta</taxon>
        <taxon>Tracheophyta</taxon>
        <taxon>Spermatophyta</taxon>
        <taxon>Magnoliopsida</taxon>
        <taxon>eudicotyledons</taxon>
        <taxon>Gunneridae</taxon>
        <taxon>Pentapetalae</taxon>
        <taxon>rosids</taxon>
        <taxon>fabids</taxon>
        <taxon>Fabales</taxon>
        <taxon>Fabaceae</taxon>
        <taxon>Papilionoideae</taxon>
        <taxon>50 kb inversion clade</taxon>
        <taxon>dalbergioids sensu lato</taxon>
        <taxon>Dalbergieae</taxon>
        <taxon>Pterocarpus clade</taxon>
        <taxon>Stylosanthes</taxon>
    </lineage>
</organism>
<dbReference type="EMBL" id="JASCZI010030920">
    <property type="protein sequence ID" value="MED6125353.1"/>
    <property type="molecule type" value="Genomic_DNA"/>
</dbReference>
<proteinExistence type="predicted"/>
<reference evidence="1 2" key="1">
    <citation type="journal article" date="2023" name="Plants (Basel)">
        <title>Bridging the Gap: Combining Genomics and Transcriptomics Approaches to Understand Stylosanthes scabra, an Orphan Legume from the Brazilian Caatinga.</title>
        <authorList>
            <person name="Ferreira-Neto J.R.C."/>
            <person name="da Silva M.D."/>
            <person name="Binneck E."/>
            <person name="de Melo N.F."/>
            <person name="da Silva R.H."/>
            <person name="de Melo A.L.T.M."/>
            <person name="Pandolfi V."/>
            <person name="Bustamante F.O."/>
            <person name="Brasileiro-Vidal A.C."/>
            <person name="Benko-Iseppon A.M."/>
        </authorList>
    </citation>
    <scope>NUCLEOTIDE SEQUENCE [LARGE SCALE GENOMIC DNA]</scope>
    <source>
        <tissue evidence="1">Leaves</tissue>
    </source>
</reference>
<dbReference type="Proteomes" id="UP001341840">
    <property type="component" value="Unassembled WGS sequence"/>
</dbReference>
<evidence type="ECO:0000313" key="2">
    <source>
        <dbReference type="Proteomes" id="UP001341840"/>
    </source>
</evidence>
<accession>A0ABU6RML7</accession>
<keyword evidence="2" id="KW-1185">Reference proteome</keyword>
<sequence length="94" mass="10384">MPGSYNWYQSNRSGSSMVGSQLILVLPKFSGKDVDGWVTQAEHYFKVAQVRITDRVGVALAAMDGEASTWSQCSPFLDLRSEDRSEHEGSGRRG</sequence>
<evidence type="ECO:0000313" key="1">
    <source>
        <dbReference type="EMBL" id="MED6125353.1"/>
    </source>
</evidence>
<comment type="caution">
    <text evidence="1">The sequence shown here is derived from an EMBL/GenBank/DDBJ whole genome shotgun (WGS) entry which is preliminary data.</text>
</comment>
<protein>
    <submittedName>
        <fullName evidence="1">Uncharacterized protein</fullName>
    </submittedName>
</protein>
<name>A0ABU6RML7_9FABA</name>